<keyword evidence="1" id="KW-0472">Membrane</keyword>
<feature type="transmembrane region" description="Helical" evidence="1">
    <location>
        <begin position="29"/>
        <end position="50"/>
    </location>
</feature>
<gene>
    <name evidence="2" type="ORF">Q4568_01805</name>
</gene>
<organism evidence="2 3">
    <name type="scientific">Photobacterium sanguinicancri</name>
    <dbReference type="NCBI Taxonomy" id="875932"/>
    <lineage>
        <taxon>Bacteria</taxon>
        <taxon>Pseudomonadati</taxon>
        <taxon>Pseudomonadota</taxon>
        <taxon>Gammaproteobacteria</taxon>
        <taxon>Vibrionales</taxon>
        <taxon>Vibrionaceae</taxon>
        <taxon>Photobacterium</taxon>
    </lineage>
</organism>
<accession>A0AAW7XZH3</accession>
<sequence>MHDPANTDPVSEAPLMETRYIKPVNSQPSIYWFALSLAMILAIGITSFMLPTINNVGLSVLLLFALTFSVIAFKQMNAPILTFTLSFMHFQYHSAEGGWSIRWQAIQQLGLTELPTTEGWYQTLPWMGVKLKDYDAFLTSVCPRVASKMLIEQRGLLFLAVKRTPNSPHAIEDMLFDDTPYTTQKGVVLKGLIAMLANRMRYNRELLGFDFFISDDLLDRPLGEFIGLARRYLAQANDTPTFKQKA</sequence>
<feature type="transmembrane region" description="Helical" evidence="1">
    <location>
        <begin position="56"/>
        <end position="73"/>
    </location>
</feature>
<evidence type="ECO:0000256" key="1">
    <source>
        <dbReference type="SAM" id="Phobius"/>
    </source>
</evidence>
<dbReference type="AlphaFoldDB" id="A0AAW7XZH3"/>
<dbReference type="InterPro" id="IPR021367">
    <property type="entry name" value="DUF2982"/>
</dbReference>
<keyword evidence="1" id="KW-0812">Transmembrane</keyword>
<evidence type="ECO:0000313" key="2">
    <source>
        <dbReference type="EMBL" id="MDO6541245.1"/>
    </source>
</evidence>
<reference evidence="2" key="1">
    <citation type="submission" date="2023-07" db="EMBL/GenBank/DDBJ databases">
        <title>Genome content predicts the carbon catabolic preferences of heterotrophic bacteria.</title>
        <authorList>
            <person name="Gralka M."/>
        </authorList>
    </citation>
    <scope>NUCLEOTIDE SEQUENCE</scope>
    <source>
        <strain evidence="2">G2M05</strain>
    </source>
</reference>
<evidence type="ECO:0000313" key="3">
    <source>
        <dbReference type="Proteomes" id="UP001170624"/>
    </source>
</evidence>
<dbReference type="EMBL" id="JAUOPU010000001">
    <property type="protein sequence ID" value="MDO6541245.1"/>
    <property type="molecule type" value="Genomic_DNA"/>
</dbReference>
<comment type="caution">
    <text evidence="2">The sequence shown here is derived from an EMBL/GenBank/DDBJ whole genome shotgun (WGS) entry which is preliminary data.</text>
</comment>
<dbReference type="Proteomes" id="UP001170624">
    <property type="component" value="Unassembled WGS sequence"/>
</dbReference>
<proteinExistence type="predicted"/>
<protein>
    <submittedName>
        <fullName evidence="2">DUF2982 domain-containing protein</fullName>
    </submittedName>
</protein>
<dbReference type="Pfam" id="PF11201">
    <property type="entry name" value="DUF2982"/>
    <property type="match status" value="1"/>
</dbReference>
<name>A0AAW7XZH3_9GAMM</name>
<keyword evidence="1" id="KW-1133">Transmembrane helix</keyword>